<protein>
    <submittedName>
        <fullName evidence="9">S8 family serine peptidase</fullName>
    </submittedName>
</protein>
<dbReference type="InterPro" id="IPR013783">
    <property type="entry name" value="Ig-like_fold"/>
</dbReference>
<dbReference type="AlphaFoldDB" id="A0A934STL8"/>
<dbReference type="PROSITE" id="PS51892">
    <property type="entry name" value="SUBTILASE"/>
    <property type="match status" value="1"/>
</dbReference>
<dbReference type="Gene3D" id="2.60.40.10">
    <property type="entry name" value="Immunoglobulins"/>
    <property type="match status" value="2"/>
</dbReference>
<dbReference type="PANTHER" id="PTHR43806">
    <property type="entry name" value="PEPTIDASE S8"/>
    <property type="match status" value="1"/>
</dbReference>
<dbReference type="InterPro" id="IPR000209">
    <property type="entry name" value="Peptidase_S8/S53_dom"/>
</dbReference>
<dbReference type="PROSITE" id="PS00136">
    <property type="entry name" value="SUBTILASE_ASP"/>
    <property type="match status" value="1"/>
</dbReference>
<reference evidence="9" key="1">
    <citation type="submission" date="2021-01" db="EMBL/GenBank/DDBJ databases">
        <title>Genome sequence of strain Noviherbaspirillum sp. DKR-6.</title>
        <authorList>
            <person name="Chaudhary D.K."/>
        </authorList>
    </citation>
    <scope>NUCLEOTIDE SEQUENCE</scope>
    <source>
        <strain evidence="9">DKR-6</strain>
    </source>
</reference>
<evidence type="ECO:0000256" key="6">
    <source>
        <dbReference type="RuleBase" id="RU003355"/>
    </source>
</evidence>
<feature type="chain" id="PRO_5037051266" evidence="7">
    <location>
        <begin position="41"/>
        <end position="603"/>
    </location>
</feature>
<keyword evidence="10" id="KW-1185">Reference proteome</keyword>
<dbReference type="InterPro" id="IPR023828">
    <property type="entry name" value="Peptidase_S8_Ser-AS"/>
</dbReference>
<dbReference type="SUPFAM" id="SSF52743">
    <property type="entry name" value="Subtilisin-like"/>
    <property type="match status" value="1"/>
</dbReference>
<comment type="similarity">
    <text evidence="1 5 6">Belongs to the peptidase S8 family.</text>
</comment>
<evidence type="ECO:0000259" key="8">
    <source>
        <dbReference type="Pfam" id="PF00082"/>
    </source>
</evidence>
<feature type="signal peptide" evidence="7">
    <location>
        <begin position="1"/>
        <end position="40"/>
    </location>
</feature>
<evidence type="ECO:0000313" key="9">
    <source>
        <dbReference type="EMBL" id="MBK4735215.1"/>
    </source>
</evidence>
<dbReference type="RefSeq" id="WP_200591994.1">
    <property type="nucleotide sequence ID" value="NZ_JAEPBG010000004.1"/>
</dbReference>
<evidence type="ECO:0000256" key="2">
    <source>
        <dbReference type="ARBA" id="ARBA00022670"/>
    </source>
</evidence>
<keyword evidence="2 5" id="KW-0645">Protease</keyword>
<dbReference type="EMBL" id="JAEPBG010000004">
    <property type="protein sequence ID" value="MBK4735215.1"/>
    <property type="molecule type" value="Genomic_DNA"/>
</dbReference>
<evidence type="ECO:0000313" key="10">
    <source>
        <dbReference type="Proteomes" id="UP000622890"/>
    </source>
</evidence>
<keyword evidence="3 5" id="KW-0378">Hydrolase</keyword>
<keyword evidence="4 5" id="KW-0720">Serine protease</keyword>
<feature type="active site" description="Charge relay system" evidence="5">
    <location>
        <position position="347"/>
    </location>
</feature>
<dbReference type="PIRSF" id="PIRSF037901">
    <property type="entry name" value="Subtilisin_rel_Nmul_A1891"/>
    <property type="match status" value="1"/>
</dbReference>
<dbReference type="InterPro" id="IPR022398">
    <property type="entry name" value="Peptidase_S8_His-AS"/>
</dbReference>
<dbReference type="InterPro" id="IPR036852">
    <property type="entry name" value="Peptidase_S8/S53_dom_sf"/>
</dbReference>
<dbReference type="PROSITE" id="PS00137">
    <property type="entry name" value="SUBTILASE_HIS"/>
    <property type="match status" value="1"/>
</dbReference>
<dbReference type="Pfam" id="PF00082">
    <property type="entry name" value="Peptidase_S8"/>
    <property type="match status" value="1"/>
</dbReference>
<organism evidence="9 10">
    <name type="scientific">Noviherbaspirillum pedocola</name>
    <dbReference type="NCBI Taxonomy" id="2801341"/>
    <lineage>
        <taxon>Bacteria</taxon>
        <taxon>Pseudomonadati</taxon>
        <taxon>Pseudomonadota</taxon>
        <taxon>Betaproteobacteria</taxon>
        <taxon>Burkholderiales</taxon>
        <taxon>Oxalobacteraceae</taxon>
        <taxon>Noviherbaspirillum</taxon>
    </lineage>
</organism>
<dbReference type="GO" id="GO:0004252">
    <property type="term" value="F:serine-type endopeptidase activity"/>
    <property type="evidence" value="ECO:0007669"/>
    <property type="project" value="UniProtKB-UniRule"/>
</dbReference>
<dbReference type="PANTHER" id="PTHR43806:SF11">
    <property type="entry name" value="CEREVISIN-RELATED"/>
    <property type="match status" value="1"/>
</dbReference>
<feature type="domain" description="Peptidase S8/S53" evidence="8">
    <location>
        <begin position="149"/>
        <end position="395"/>
    </location>
</feature>
<dbReference type="GO" id="GO:0006508">
    <property type="term" value="P:proteolysis"/>
    <property type="evidence" value="ECO:0007669"/>
    <property type="project" value="UniProtKB-KW"/>
</dbReference>
<accession>A0A934STL8</accession>
<feature type="active site" description="Charge relay system" evidence="5">
    <location>
        <position position="191"/>
    </location>
</feature>
<dbReference type="Proteomes" id="UP000622890">
    <property type="component" value="Unassembled WGS sequence"/>
</dbReference>
<dbReference type="Gene3D" id="3.40.50.200">
    <property type="entry name" value="Peptidase S8/S53 domain"/>
    <property type="match status" value="1"/>
</dbReference>
<gene>
    <name evidence="9" type="ORF">JJB74_11385</name>
</gene>
<evidence type="ECO:0000256" key="5">
    <source>
        <dbReference type="PROSITE-ProRule" id="PRU01240"/>
    </source>
</evidence>
<dbReference type="InterPro" id="IPR015500">
    <property type="entry name" value="Peptidase_S8_subtilisin-rel"/>
</dbReference>
<sequence length="603" mass="61033">MNNTNQQKDHFVARRAIPRKLTLALLLSLLGCGAVISASAAPAASEQWAKGRILVMPRAGLPEQALAAIAGTVGGHARKVGQSDLHIVDLPAGASETAAVQHLSQNPHIQFAELDRKVSAKFTPNDPYFGSEWHLAKVNAPSAWDTTQGAGVTIAILDSGVDGSHPDLVPNLVAGYNFYDNNTNTADACGHGTAVAGTAAAVSNNGAGVAGVAGQARIMPIRVAYFDTTYNECYAYYSTISNGLTWAADHGAKIANVSYGGVAASSSIISAAQYMQSKGGLVFVSAGNNGTQDNTTPTSSMIVVSATDQNDNLFSWSTYGSFVTLSAPGDVWTTSNGSGYQEWMGTSFSSPLTAAVGALVMAANPSLTGASVQNILQSTAVDLGAAGKDIYYGYGRVNAAAAVQAALTSPVADTTAPTASITSPGAGSSVSGVVPVSVSAADNVGVTSVQLSVNGTAVATSTSAPFSFSWDSTGVANGSATLVAYAYDAAGNKGASSIVTVNVANATTMVAKDTTPPVVSIVNPVPGMVSGTVSVNTNASDNNGSAGISQWIYVDGALKAQGTGATLSYSWNTRKLASGTHTIQVVAKDAAGNQSSTSVQVTH</sequence>
<comment type="caution">
    <text evidence="9">The sequence shown here is derived from an EMBL/GenBank/DDBJ whole genome shotgun (WGS) entry which is preliminary data.</text>
</comment>
<feature type="active site" description="Charge relay system" evidence="5">
    <location>
        <position position="158"/>
    </location>
</feature>
<dbReference type="InterPro" id="IPR017315">
    <property type="entry name" value="Pep_S8A_subtilisin_pbac-2"/>
</dbReference>
<dbReference type="InterPro" id="IPR023827">
    <property type="entry name" value="Peptidase_S8_Asp-AS"/>
</dbReference>
<name>A0A934STL8_9BURK</name>
<proteinExistence type="inferred from homology"/>
<dbReference type="PRINTS" id="PR00723">
    <property type="entry name" value="SUBTILISIN"/>
</dbReference>
<evidence type="ECO:0000256" key="4">
    <source>
        <dbReference type="ARBA" id="ARBA00022825"/>
    </source>
</evidence>
<keyword evidence="7" id="KW-0732">Signal</keyword>
<dbReference type="Pfam" id="PF17957">
    <property type="entry name" value="Big_7"/>
    <property type="match status" value="2"/>
</dbReference>
<dbReference type="InterPro" id="IPR050131">
    <property type="entry name" value="Peptidase_S8_subtilisin-like"/>
</dbReference>
<evidence type="ECO:0000256" key="1">
    <source>
        <dbReference type="ARBA" id="ARBA00011073"/>
    </source>
</evidence>
<evidence type="ECO:0000256" key="7">
    <source>
        <dbReference type="SAM" id="SignalP"/>
    </source>
</evidence>
<dbReference type="PROSITE" id="PS00138">
    <property type="entry name" value="SUBTILASE_SER"/>
    <property type="match status" value="1"/>
</dbReference>
<evidence type="ECO:0000256" key="3">
    <source>
        <dbReference type="ARBA" id="ARBA00022801"/>
    </source>
</evidence>